<dbReference type="RefSeq" id="WP_260784660.1">
    <property type="nucleotide sequence ID" value="NZ_JAOCQI010000001.1"/>
</dbReference>
<name>A0ABT2L5Y7_9RALS</name>
<comment type="caution">
    <text evidence="1">The sequence shown here is derived from an EMBL/GenBank/DDBJ whole genome shotgun (WGS) entry which is preliminary data.</text>
</comment>
<organism evidence="1 2">
    <name type="scientific">Ralstonia mojiangensis</name>
    <dbReference type="NCBI Taxonomy" id="2953895"/>
    <lineage>
        <taxon>Bacteria</taxon>
        <taxon>Pseudomonadati</taxon>
        <taxon>Pseudomonadota</taxon>
        <taxon>Betaproteobacteria</taxon>
        <taxon>Burkholderiales</taxon>
        <taxon>Burkholderiaceae</taxon>
        <taxon>Ralstonia</taxon>
    </lineage>
</organism>
<accession>A0ABT2L5Y7</accession>
<evidence type="ECO:0000313" key="2">
    <source>
        <dbReference type="Proteomes" id="UP001164420"/>
    </source>
</evidence>
<sequence>MRTQDNQRATARNPESYFPRRTAKLASLQPISYNEALGVELKAATACQDTLAFDAAVRAADGEAWPLCLLQAHEHVYCLRHEDTQPVAVTLGSAYRGTDGVYCPVCDRAFWAVARSHIDDAVFARQPVGKRPDHVLVLASTEGESDQQPKSDVILTRNEWGELVLFLQEVKDVGDSLP</sequence>
<dbReference type="Proteomes" id="UP001164420">
    <property type="component" value="Unassembled WGS sequence"/>
</dbReference>
<proteinExistence type="predicted"/>
<gene>
    <name evidence="1" type="ORF">N5J06_03900</name>
</gene>
<reference evidence="1 2" key="1">
    <citation type="journal article" date="2023" name="Front. Microbiol.">
        <title>Ralstonia chuxiongensis sp. nov., Ralstonia mojiangensis sp. nov., and Ralstonia soli sp. nov., isolated from tobacco fields, are three novel species in the family Burkholderiaceae.</title>
        <authorList>
            <person name="Lu C.H."/>
            <person name="Zhang Y.Y."/>
            <person name="Jiang N."/>
            <person name="Chen W."/>
            <person name="Shao X."/>
            <person name="Zhao Z.M."/>
            <person name="Lu W.L."/>
            <person name="Hu X."/>
            <person name="Xi Y.X."/>
            <person name="Zou S.Y."/>
            <person name="Wei Q.J."/>
            <person name="Lin Z.L."/>
            <person name="Gong L."/>
            <person name="Gai X.T."/>
            <person name="Zhang L.Q."/>
            <person name="Li J.Y."/>
            <person name="Jin Y."/>
            <person name="Xia Z.Y."/>
        </authorList>
    </citation>
    <scope>NUCLEOTIDE SEQUENCE [LARGE SCALE GENOMIC DNA]</scope>
    <source>
        <strain evidence="1 2">22TCJT01-1</strain>
    </source>
</reference>
<protein>
    <submittedName>
        <fullName evidence="1">Uncharacterized protein</fullName>
    </submittedName>
</protein>
<evidence type="ECO:0000313" key="1">
    <source>
        <dbReference type="EMBL" id="MCT7310073.1"/>
    </source>
</evidence>
<keyword evidence="2" id="KW-1185">Reference proteome</keyword>
<dbReference type="EMBL" id="JAOCQI010000001">
    <property type="protein sequence ID" value="MCT7310073.1"/>
    <property type="molecule type" value="Genomic_DNA"/>
</dbReference>